<reference evidence="2 3" key="2">
    <citation type="submission" date="2018-07" db="EMBL/GenBank/DDBJ databases">
        <title>Pontibacter sp. 2b14 genomic sequence and assembly.</title>
        <authorList>
            <person name="Du Z.-J."/>
        </authorList>
    </citation>
    <scope>NUCLEOTIDE SEQUENCE [LARGE SCALE GENOMIC DNA]</scope>
    <source>
        <strain evidence="2 3">2b14</strain>
    </source>
</reference>
<dbReference type="RefSeq" id="WP_112304941.1">
    <property type="nucleotide sequence ID" value="NZ_QMDV01000002.1"/>
</dbReference>
<name>A0A364REU2_9BACT</name>
<feature type="region of interest" description="Disordered" evidence="1">
    <location>
        <begin position="215"/>
        <end position="279"/>
    </location>
</feature>
<feature type="region of interest" description="Disordered" evidence="1">
    <location>
        <begin position="48"/>
        <end position="68"/>
    </location>
</feature>
<feature type="region of interest" description="Disordered" evidence="1">
    <location>
        <begin position="1"/>
        <end position="33"/>
    </location>
</feature>
<feature type="compositionally biased region" description="Low complexity" evidence="1">
    <location>
        <begin position="89"/>
        <end position="99"/>
    </location>
</feature>
<feature type="compositionally biased region" description="Basic and acidic residues" evidence="1">
    <location>
        <begin position="105"/>
        <end position="126"/>
    </location>
</feature>
<proteinExistence type="predicted"/>
<feature type="compositionally biased region" description="Low complexity" evidence="1">
    <location>
        <begin position="164"/>
        <end position="189"/>
    </location>
</feature>
<keyword evidence="3" id="KW-1185">Reference proteome</keyword>
<comment type="caution">
    <text evidence="2">The sequence shown here is derived from an EMBL/GenBank/DDBJ whole genome shotgun (WGS) entry which is preliminary data.</text>
</comment>
<evidence type="ECO:0000256" key="1">
    <source>
        <dbReference type="SAM" id="MobiDB-lite"/>
    </source>
</evidence>
<feature type="compositionally biased region" description="Polar residues" evidence="1">
    <location>
        <begin position="256"/>
        <end position="266"/>
    </location>
</feature>
<reference evidence="2 3" key="1">
    <citation type="submission" date="2018-06" db="EMBL/GenBank/DDBJ databases">
        <authorList>
            <person name="Liu Z.-W."/>
        </authorList>
    </citation>
    <scope>NUCLEOTIDE SEQUENCE [LARGE SCALE GENOMIC DNA]</scope>
    <source>
        <strain evidence="2 3">2b14</strain>
    </source>
</reference>
<dbReference type="AlphaFoldDB" id="A0A364REU2"/>
<organism evidence="2 3">
    <name type="scientific">Pontibacter arcticus</name>
    <dbReference type="NCBI Taxonomy" id="2080288"/>
    <lineage>
        <taxon>Bacteria</taxon>
        <taxon>Pseudomonadati</taxon>
        <taxon>Bacteroidota</taxon>
        <taxon>Cytophagia</taxon>
        <taxon>Cytophagales</taxon>
        <taxon>Hymenobacteraceae</taxon>
        <taxon>Pontibacter</taxon>
    </lineage>
</organism>
<gene>
    <name evidence="2" type="ORF">DP923_05940</name>
</gene>
<feature type="region of interest" description="Disordered" evidence="1">
    <location>
        <begin position="80"/>
        <end position="200"/>
    </location>
</feature>
<protein>
    <submittedName>
        <fullName evidence="2">Uncharacterized protein</fullName>
    </submittedName>
</protein>
<feature type="compositionally biased region" description="Low complexity" evidence="1">
    <location>
        <begin position="231"/>
        <end position="241"/>
    </location>
</feature>
<dbReference type="Proteomes" id="UP000251692">
    <property type="component" value="Unassembled WGS sequence"/>
</dbReference>
<accession>A0A364REU2</accession>
<evidence type="ECO:0000313" key="2">
    <source>
        <dbReference type="EMBL" id="RAU82792.1"/>
    </source>
</evidence>
<feature type="compositionally biased region" description="Basic and acidic residues" evidence="1">
    <location>
        <begin position="1"/>
        <end position="11"/>
    </location>
</feature>
<feature type="compositionally biased region" description="Polar residues" evidence="1">
    <location>
        <begin position="140"/>
        <end position="163"/>
    </location>
</feature>
<dbReference type="EMBL" id="QMDV01000002">
    <property type="protein sequence ID" value="RAU82792.1"/>
    <property type="molecule type" value="Genomic_DNA"/>
</dbReference>
<sequence length="279" mass="31264">MNRQDNDRYDNRNTNYSGYDGYNPNDDHYHSGQNLTNRFEQEYRREHGYGNRNQNSPIRSYHEGDGGDLYERLSRERSYGNQQDNQFRNSGGYSSSNSYQNNARDYQDNARSDRGMYNRDSNRSQELRGNIGQGYGVSSFGGTSDRYNTLNSSQNRGGSEYNTYDNRQSDSSNRNLSSGSNSGNLYPSSQTYGRNYADDYGESLGNTPGFTSFGSGTNANYSQGSRGGSSSGNSSYGNPSGNYGGSGSMGNDSYTGRGSNRRNYSSFRPDHDSDEYDRY</sequence>
<feature type="compositionally biased region" description="Basic and acidic residues" evidence="1">
    <location>
        <begin position="268"/>
        <end position="279"/>
    </location>
</feature>
<evidence type="ECO:0000313" key="3">
    <source>
        <dbReference type="Proteomes" id="UP000251692"/>
    </source>
</evidence>
<dbReference type="OrthoDB" id="854110at2"/>